<evidence type="ECO:0000313" key="2">
    <source>
        <dbReference type="EMBL" id="VVO63759.1"/>
    </source>
</evidence>
<proteinExistence type="predicted"/>
<dbReference type="EMBL" id="CABVIC010000001">
    <property type="protein sequence ID" value="VVO63759.1"/>
    <property type="molecule type" value="Genomic_DNA"/>
</dbReference>
<protein>
    <submittedName>
        <fullName evidence="2">Uncharacterized protein</fullName>
    </submittedName>
</protein>
<accession>A0A5E7HHP2</accession>
<dbReference type="Proteomes" id="UP000326067">
    <property type="component" value="Unassembled WGS sequence"/>
</dbReference>
<feature type="compositionally biased region" description="Basic and acidic residues" evidence="1">
    <location>
        <begin position="1"/>
        <end position="10"/>
    </location>
</feature>
<evidence type="ECO:0000313" key="3">
    <source>
        <dbReference type="Proteomes" id="UP000326067"/>
    </source>
</evidence>
<reference evidence="2 3" key="1">
    <citation type="submission" date="2019-09" db="EMBL/GenBank/DDBJ databases">
        <authorList>
            <person name="Chandra G."/>
            <person name="Truman W A."/>
        </authorList>
    </citation>
    <scope>NUCLEOTIDE SEQUENCE [LARGE SCALE GENOMIC DNA]</scope>
    <source>
        <strain evidence="2">PS847</strain>
    </source>
</reference>
<dbReference type="AlphaFoldDB" id="A0A5E7HHP2"/>
<organism evidence="2 3">
    <name type="scientific">Pseudomonas fluorescens</name>
    <dbReference type="NCBI Taxonomy" id="294"/>
    <lineage>
        <taxon>Bacteria</taxon>
        <taxon>Pseudomonadati</taxon>
        <taxon>Pseudomonadota</taxon>
        <taxon>Gammaproteobacteria</taxon>
        <taxon>Pseudomonadales</taxon>
        <taxon>Pseudomonadaceae</taxon>
        <taxon>Pseudomonas</taxon>
    </lineage>
</organism>
<sequence>MSAQRAETRRSRGSVLASLPPQAARHSTTARYQINKDAAEMTHDELRQLEGARRRTLWALASLRPGDPTASDLLAILDDLDDQERNDTPCSDKPRDLIEVRNSVSVRRHNSGIDVILERDIPQPWRERFLQASIGSTRIPDGPYASDWDKFLTEWKREMQHLQNHRIAKAANS</sequence>
<name>A0A5E7HHP2_PSEFL</name>
<evidence type="ECO:0000256" key="1">
    <source>
        <dbReference type="SAM" id="MobiDB-lite"/>
    </source>
</evidence>
<feature type="region of interest" description="Disordered" evidence="1">
    <location>
        <begin position="1"/>
        <end position="29"/>
    </location>
</feature>
<gene>
    <name evidence="2" type="ORF">PS847_00939</name>
</gene>